<dbReference type="OrthoDB" id="20287at2759"/>
<feature type="compositionally biased region" description="Polar residues" evidence="11">
    <location>
        <begin position="475"/>
        <end position="484"/>
    </location>
</feature>
<dbReference type="GO" id="GO:0042500">
    <property type="term" value="F:aspartic endopeptidase activity, intramembrane cleaving"/>
    <property type="evidence" value="ECO:0007669"/>
    <property type="project" value="InterPro"/>
</dbReference>
<dbReference type="PRINTS" id="PR01072">
    <property type="entry name" value="PRESENILIN"/>
</dbReference>
<dbReference type="GO" id="GO:0000139">
    <property type="term" value="C:Golgi membrane"/>
    <property type="evidence" value="ECO:0007669"/>
    <property type="project" value="UniProtKB-SubCell"/>
</dbReference>
<feature type="compositionally biased region" description="Low complexity" evidence="11">
    <location>
        <begin position="535"/>
        <end position="548"/>
    </location>
</feature>
<comment type="similarity">
    <text evidence="1 10">Belongs to the peptidase A22A family.</text>
</comment>
<evidence type="ECO:0000256" key="6">
    <source>
        <dbReference type="ARBA" id="ARBA00023034"/>
    </source>
</evidence>
<evidence type="ECO:0000256" key="10">
    <source>
        <dbReference type="RuleBase" id="RU361148"/>
    </source>
</evidence>
<evidence type="ECO:0000256" key="7">
    <source>
        <dbReference type="ARBA" id="ARBA00023136"/>
    </source>
</evidence>
<keyword evidence="4 10" id="KW-0914">Notch signaling pathway</keyword>
<proteinExistence type="inferred from homology"/>
<keyword evidence="2 10" id="KW-0812">Transmembrane</keyword>
<feature type="transmembrane region" description="Helical" evidence="10">
    <location>
        <begin position="715"/>
        <end position="734"/>
    </location>
</feature>
<evidence type="ECO:0000256" key="5">
    <source>
        <dbReference type="ARBA" id="ARBA00022989"/>
    </source>
</evidence>
<feature type="transmembrane region" description="Helical" evidence="10">
    <location>
        <begin position="97"/>
        <end position="119"/>
    </location>
</feature>
<reference evidence="12" key="1">
    <citation type="journal article" date="2020" name="bioRxiv">
        <title>Comparative genomics of Chlamydomonas.</title>
        <authorList>
            <person name="Craig R.J."/>
            <person name="Hasan A.R."/>
            <person name="Ness R.W."/>
            <person name="Keightley P.D."/>
        </authorList>
    </citation>
    <scope>NUCLEOTIDE SEQUENCE</scope>
    <source>
        <strain evidence="12">CCAP 11/173</strain>
    </source>
</reference>
<dbReference type="EMBL" id="JAEHOD010000025">
    <property type="protein sequence ID" value="KAG2446836.1"/>
    <property type="molecule type" value="Genomic_DNA"/>
</dbReference>
<evidence type="ECO:0000256" key="1">
    <source>
        <dbReference type="ARBA" id="ARBA00008604"/>
    </source>
</evidence>
<dbReference type="EC" id="3.4.23.-" evidence="10"/>
<keyword evidence="6 10" id="KW-0333">Golgi apparatus</keyword>
<feature type="compositionally biased region" description="Pro residues" evidence="11">
    <location>
        <begin position="619"/>
        <end position="630"/>
    </location>
</feature>
<dbReference type="PANTHER" id="PTHR10202">
    <property type="entry name" value="PRESENILIN"/>
    <property type="match status" value="1"/>
</dbReference>
<dbReference type="GO" id="GO:0005789">
    <property type="term" value="C:endoplasmic reticulum membrane"/>
    <property type="evidence" value="ECO:0007669"/>
    <property type="project" value="UniProtKB-SubCell"/>
</dbReference>
<name>A0A835WGP7_9CHLO</name>
<feature type="transmembrane region" description="Helical" evidence="10">
    <location>
        <begin position="131"/>
        <end position="154"/>
    </location>
</feature>
<sequence>MATPSLLDDLGEEVTGIVAPVSLCMAVTVLLVRLLNPEGISSSNTVLIASIAYQEQASDSSSKKFGGALLNALIFVAVVAGMTVVLFLLFKYKCYKFIFAYMGFAVFNIFFFITGALFIQVMQVIDLHIDAFSLAYGLFNFSVIGTLGLLFMPIPLLSKQVYLIWVGIIVAYIFTFIPEWTAWVIICFMALYDIVAVLVPGGPLKALVELAIERQQELPALIYEARPAGGRPYVRGWGNRGQHGEGDDGGGGPDGPGSGPGGAGGPYGDMDANGGGRGGGEAVLAAPPNMVPSPHTNGPRDSRPVAEGASPVGGNLEMRQPTTRTMQVQDQAAGAGAVLGPYEAPGSPGGSGRRRAAAMSGGGGGGGGGWVQSRVASTVGGADAETQVQSMGLSTASAADAAMEEQWQQQPQRLRQRSHSGGGGGSGPRPVAEGKEQGEWQQLPAAPEAGTVRVRPGAGAGGSSLHEPLGAADSGRSSPRSHTSMEPLLNQRTAAAALERDLQGFDGGARPSSSRGHNGSSAGQPPQGREMRNLAPGAGAAAASAGKGKVALDPFLRRPSSGLAAGGPLSAAGAGGNNPPQLVSPGTMVVRAVAPAFDAERLAEAVRRNTLDGDLLASAPPPQLAGPPPPDGHHPHHRGHGHPNHGPDGGPPDDGLPDLPDSIKLGLGDFIFYSMLVGRAAMYDFMTVFAAYLAIIAGLGLTLLCLAVFQKALPALPFSIALGVAFYFLTRLTLEPFIVPMVTNLAFF</sequence>
<keyword evidence="10" id="KW-0645">Protease</keyword>
<dbReference type="InterPro" id="IPR042524">
    <property type="entry name" value="Presenilin_C"/>
</dbReference>
<dbReference type="Pfam" id="PF01080">
    <property type="entry name" value="Presenilin"/>
    <property type="match status" value="2"/>
</dbReference>
<comment type="subcellular location">
    <subcellularLocation>
        <location evidence="10">Endoplasmic reticulum membrane</location>
        <topology evidence="10">Multi-pass membrane protein</topology>
    </subcellularLocation>
    <subcellularLocation>
        <location evidence="10">Golgi apparatus membrane</location>
        <topology evidence="10">Multi-pass membrane protein</topology>
    </subcellularLocation>
</comment>
<comment type="subunit">
    <text evidence="9">Homodimer. Probable component of the gamma-secretase complex, a complex composed of a presenilin homodimer, nicastrin, APH1 and PEN2.</text>
</comment>
<evidence type="ECO:0000256" key="11">
    <source>
        <dbReference type="SAM" id="MobiDB-lite"/>
    </source>
</evidence>
<comment type="caution">
    <text evidence="12">The sequence shown here is derived from an EMBL/GenBank/DDBJ whole genome shotgun (WGS) entry which is preliminary data.</text>
</comment>
<dbReference type="InterPro" id="IPR006639">
    <property type="entry name" value="Preselin/SPP"/>
</dbReference>
<evidence type="ECO:0000256" key="3">
    <source>
        <dbReference type="ARBA" id="ARBA00022824"/>
    </source>
</evidence>
<dbReference type="InterPro" id="IPR001108">
    <property type="entry name" value="Peptidase_A22A"/>
</dbReference>
<dbReference type="FunFam" id="1.10.472.100:FF:000002">
    <property type="entry name" value="Presenilin"/>
    <property type="match status" value="1"/>
</dbReference>
<feature type="transmembrane region" description="Helical" evidence="10">
    <location>
        <begin position="14"/>
        <end position="35"/>
    </location>
</feature>
<protein>
    <recommendedName>
        <fullName evidence="10">Presenilin</fullName>
        <ecNumber evidence="10">3.4.23.-</ecNumber>
    </recommendedName>
</protein>
<accession>A0A835WGP7</accession>
<feature type="compositionally biased region" description="Polar residues" evidence="11">
    <location>
        <begin position="511"/>
        <end position="524"/>
    </location>
</feature>
<keyword evidence="10" id="KW-0378">Hydrolase</keyword>
<evidence type="ECO:0000256" key="2">
    <source>
        <dbReference type="ARBA" id="ARBA00022692"/>
    </source>
</evidence>
<dbReference type="PANTHER" id="PTHR10202:SF13">
    <property type="entry name" value="PRESENILIN HOMOLOG"/>
    <property type="match status" value="1"/>
</dbReference>
<evidence type="ECO:0000256" key="9">
    <source>
        <dbReference type="ARBA" id="ARBA00062638"/>
    </source>
</evidence>
<dbReference type="AlphaFoldDB" id="A0A835WGP7"/>
<dbReference type="GO" id="GO:0007219">
    <property type="term" value="P:Notch signaling pathway"/>
    <property type="evidence" value="ECO:0007669"/>
    <property type="project" value="UniProtKB-KW"/>
</dbReference>
<dbReference type="GO" id="GO:0016485">
    <property type="term" value="P:protein processing"/>
    <property type="evidence" value="ECO:0007669"/>
    <property type="project" value="InterPro"/>
</dbReference>
<evidence type="ECO:0000313" key="13">
    <source>
        <dbReference type="Proteomes" id="UP000613740"/>
    </source>
</evidence>
<keyword evidence="13" id="KW-1185">Reference proteome</keyword>
<keyword evidence="3 10" id="KW-0256">Endoplasmic reticulum</keyword>
<organism evidence="12 13">
    <name type="scientific">Chlamydomonas schloesseri</name>
    <dbReference type="NCBI Taxonomy" id="2026947"/>
    <lineage>
        <taxon>Eukaryota</taxon>
        <taxon>Viridiplantae</taxon>
        <taxon>Chlorophyta</taxon>
        <taxon>core chlorophytes</taxon>
        <taxon>Chlorophyceae</taxon>
        <taxon>CS clade</taxon>
        <taxon>Chlamydomonadales</taxon>
        <taxon>Chlamydomonadaceae</taxon>
        <taxon>Chlamydomonas</taxon>
    </lineage>
</organism>
<feature type="region of interest" description="Disordered" evidence="11">
    <location>
        <begin position="234"/>
        <end position="324"/>
    </location>
</feature>
<feature type="compositionally biased region" description="Basic residues" evidence="11">
    <location>
        <begin position="634"/>
        <end position="643"/>
    </location>
</feature>
<comment type="domain">
    <text evidence="10">The PAL motif is required for normal active site conformation.</text>
</comment>
<comment type="function">
    <text evidence="8 10">Probable subunit of the gamma-secretase complex, an endoprotease complex that catalyzes the intramembrane cleavage of integral membrane proteins such as Notch receptors.</text>
</comment>
<feature type="compositionally biased region" description="Gly residues" evidence="11">
    <location>
        <begin position="249"/>
        <end position="281"/>
    </location>
</feature>
<feature type="transmembrane region" description="Helical" evidence="10">
    <location>
        <begin position="685"/>
        <end position="709"/>
    </location>
</feature>
<dbReference type="Proteomes" id="UP000613740">
    <property type="component" value="Unassembled WGS sequence"/>
</dbReference>
<evidence type="ECO:0000256" key="4">
    <source>
        <dbReference type="ARBA" id="ARBA00022976"/>
    </source>
</evidence>
<dbReference type="SMART" id="SM00730">
    <property type="entry name" value="PSN"/>
    <property type="match status" value="1"/>
</dbReference>
<feature type="region of interest" description="Disordered" evidence="11">
    <location>
        <begin position="613"/>
        <end position="658"/>
    </location>
</feature>
<feature type="transmembrane region" description="Helical" evidence="10">
    <location>
        <begin position="68"/>
        <end position="90"/>
    </location>
</feature>
<feature type="transmembrane region" description="Helical" evidence="10">
    <location>
        <begin position="161"/>
        <end position="177"/>
    </location>
</feature>
<keyword evidence="5 10" id="KW-1133">Transmembrane helix</keyword>
<gene>
    <name evidence="12" type="ORF">HYH02_008396</name>
</gene>
<keyword evidence="7 10" id="KW-0472">Membrane</keyword>
<dbReference type="GO" id="GO:0070765">
    <property type="term" value="C:gamma-secretase complex"/>
    <property type="evidence" value="ECO:0007669"/>
    <property type="project" value="TreeGrafter"/>
</dbReference>
<dbReference type="Gene3D" id="1.10.472.100">
    <property type="entry name" value="Presenilin"/>
    <property type="match status" value="1"/>
</dbReference>
<feature type="region of interest" description="Disordered" evidence="11">
    <location>
        <begin position="338"/>
        <end position="548"/>
    </location>
</feature>
<feature type="compositionally biased region" description="Polar residues" evidence="11">
    <location>
        <begin position="386"/>
        <end position="397"/>
    </location>
</feature>
<dbReference type="GO" id="GO:0006509">
    <property type="term" value="P:membrane protein ectodomain proteolysis"/>
    <property type="evidence" value="ECO:0007669"/>
    <property type="project" value="TreeGrafter"/>
</dbReference>
<evidence type="ECO:0000256" key="8">
    <source>
        <dbReference type="ARBA" id="ARBA00059584"/>
    </source>
</evidence>
<feature type="compositionally biased region" description="Gly residues" evidence="11">
    <location>
        <begin position="360"/>
        <end position="370"/>
    </location>
</feature>
<evidence type="ECO:0000313" key="12">
    <source>
        <dbReference type="EMBL" id="KAG2446836.1"/>
    </source>
</evidence>
<dbReference type="GO" id="GO:0005798">
    <property type="term" value="C:Golgi-associated vesicle"/>
    <property type="evidence" value="ECO:0007669"/>
    <property type="project" value="UniProtKB-ARBA"/>
</dbReference>